<feature type="non-terminal residue" evidence="1">
    <location>
        <position position="68"/>
    </location>
</feature>
<gene>
    <name evidence="1" type="ORF">METZ01_LOCUS229208</name>
</gene>
<proteinExistence type="predicted"/>
<dbReference type="AlphaFoldDB" id="A0A382GNJ9"/>
<sequence length="68" mass="7351">MEGLTPADSFSVRNVLAHQEAFLDLVDHPRMLPFVVDAIGWNIQTKNPVLRQLLGALPSGDDPMGAAP</sequence>
<protein>
    <submittedName>
        <fullName evidence="1">Uncharacterized protein</fullName>
    </submittedName>
</protein>
<evidence type="ECO:0000313" key="1">
    <source>
        <dbReference type="EMBL" id="SVB76354.1"/>
    </source>
</evidence>
<reference evidence="1" key="1">
    <citation type="submission" date="2018-05" db="EMBL/GenBank/DDBJ databases">
        <authorList>
            <person name="Lanie J.A."/>
            <person name="Ng W.-L."/>
            <person name="Kazmierczak K.M."/>
            <person name="Andrzejewski T.M."/>
            <person name="Davidsen T.M."/>
            <person name="Wayne K.J."/>
            <person name="Tettelin H."/>
            <person name="Glass J.I."/>
            <person name="Rusch D."/>
            <person name="Podicherti R."/>
            <person name="Tsui H.-C.T."/>
            <person name="Winkler M.E."/>
        </authorList>
    </citation>
    <scope>NUCLEOTIDE SEQUENCE</scope>
</reference>
<organism evidence="1">
    <name type="scientific">marine metagenome</name>
    <dbReference type="NCBI Taxonomy" id="408172"/>
    <lineage>
        <taxon>unclassified sequences</taxon>
        <taxon>metagenomes</taxon>
        <taxon>ecological metagenomes</taxon>
    </lineage>
</organism>
<dbReference type="EMBL" id="UINC01056383">
    <property type="protein sequence ID" value="SVB76354.1"/>
    <property type="molecule type" value="Genomic_DNA"/>
</dbReference>
<accession>A0A382GNJ9</accession>
<name>A0A382GNJ9_9ZZZZ</name>